<dbReference type="Pfam" id="PF01266">
    <property type="entry name" value="DAO"/>
    <property type="match status" value="1"/>
</dbReference>
<evidence type="ECO:0000259" key="4">
    <source>
        <dbReference type="Pfam" id="PF01571"/>
    </source>
</evidence>
<dbReference type="Pfam" id="PF01571">
    <property type="entry name" value="GCV_T"/>
    <property type="match status" value="1"/>
</dbReference>
<dbReference type="InterPro" id="IPR006222">
    <property type="entry name" value="GCVT_N"/>
</dbReference>
<dbReference type="Proteomes" id="UP000326202">
    <property type="component" value="Chromosome"/>
</dbReference>
<keyword evidence="8" id="KW-1185">Reference proteome</keyword>
<accession>A0A5J6MP15</accession>
<dbReference type="SUPFAM" id="SSF54373">
    <property type="entry name" value="FAD-linked reductases, C-terminal domain"/>
    <property type="match status" value="1"/>
</dbReference>
<reference evidence="7 8" key="1">
    <citation type="submission" date="2019-08" db="EMBL/GenBank/DDBJ databases">
        <title>Hyperibacter terrae gen. nov., sp. nov. and Hyperibacter viscosus sp. nov., two new members in the family Rhodospirillaceae isolated from the rhizosphere of Hypericum perforatum.</title>
        <authorList>
            <person name="Noviana Z."/>
        </authorList>
    </citation>
    <scope>NUCLEOTIDE SEQUENCE [LARGE SCALE GENOMIC DNA]</scope>
    <source>
        <strain evidence="7 8">R5913</strain>
    </source>
</reference>
<dbReference type="KEGG" id="htq:FRZ44_36700"/>
<name>A0A5J6MP15_9PROT</name>
<dbReference type="PANTHER" id="PTHR43757:SF2">
    <property type="entry name" value="AMINOMETHYLTRANSFERASE, MITOCHONDRIAL"/>
    <property type="match status" value="1"/>
</dbReference>
<dbReference type="InterPro" id="IPR029043">
    <property type="entry name" value="GcvT/YgfZ_C"/>
</dbReference>
<proteinExistence type="inferred from homology"/>
<dbReference type="AlphaFoldDB" id="A0A5J6MP15"/>
<dbReference type="InterPro" id="IPR006076">
    <property type="entry name" value="FAD-dep_OxRdtase"/>
</dbReference>
<dbReference type="SUPFAM" id="SSF51905">
    <property type="entry name" value="FAD/NAD(P)-binding domain"/>
    <property type="match status" value="1"/>
</dbReference>
<feature type="domain" description="GCVT N-terminal" evidence="4">
    <location>
        <begin position="423"/>
        <end position="698"/>
    </location>
</feature>
<feature type="domain" description="FAD dependent oxidoreductase central" evidence="6">
    <location>
        <begin position="367"/>
        <end position="420"/>
    </location>
</feature>
<evidence type="ECO:0000259" key="6">
    <source>
        <dbReference type="Pfam" id="PF16350"/>
    </source>
</evidence>
<dbReference type="SUPFAM" id="SSF103025">
    <property type="entry name" value="Folate-binding domain"/>
    <property type="match status" value="1"/>
</dbReference>
<dbReference type="InterPro" id="IPR027266">
    <property type="entry name" value="TrmE/GcvT-like"/>
</dbReference>
<dbReference type="PANTHER" id="PTHR43757">
    <property type="entry name" value="AMINOMETHYLTRANSFERASE"/>
    <property type="match status" value="1"/>
</dbReference>
<dbReference type="PROSITE" id="PS51257">
    <property type="entry name" value="PROKAR_LIPOPROTEIN"/>
    <property type="match status" value="1"/>
</dbReference>
<evidence type="ECO:0000259" key="5">
    <source>
        <dbReference type="Pfam" id="PF08669"/>
    </source>
</evidence>
<dbReference type="EMBL" id="CP042906">
    <property type="protein sequence ID" value="QEX18365.1"/>
    <property type="molecule type" value="Genomic_DNA"/>
</dbReference>
<organism evidence="7 8">
    <name type="scientific">Hypericibacter terrae</name>
    <dbReference type="NCBI Taxonomy" id="2602015"/>
    <lineage>
        <taxon>Bacteria</taxon>
        <taxon>Pseudomonadati</taxon>
        <taxon>Pseudomonadota</taxon>
        <taxon>Alphaproteobacteria</taxon>
        <taxon>Rhodospirillales</taxon>
        <taxon>Dongiaceae</taxon>
        <taxon>Hypericibacter</taxon>
    </lineage>
</organism>
<dbReference type="Gene3D" id="3.30.70.1400">
    <property type="entry name" value="Aminomethyltransferase beta-barrel domains"/>
    <property type="match status" value="1"/>
</dbReference>
<dbReference type="Gene3D" id="3.50.50.60">
    <property type="entry name" value="FAD/NAD(P)-binding domain"/>
    <property type="match status" value="1"/>
</dbReference>
<dbReference type="InterPro" id="IPR036188">
    <property type="entry name" value="FAD/NAD-bd_sf"/>
</dbReference>
<dbReference type="SUPFAM" id="SSF101790">
    <property type="entry name" value="Aminomethyltransferase beta-barrel domain"/>
    <property type="match status" value="1"/>
</dbReference>
<dbReference type="Pfam" id="PF16350">
    <property type="entry name" value="FAO_M"/>
    <property type="match status" value="1"/>
</dbReference>
<dbReference type="GO" id="GO:0016491">
    <property type="term" value="F:oxidoreductase activity"/>
    <property type="evidence" value="ECO:0007669"/>
    <property type="project" value="UniProtKB-KW"/>
</dbReference>
<sequence length="805" mass="88465">METHARVVIIGGGVVGCSILYHLAKHGLKDAVLLERKELTSGSSWHAAGMIHTINADPNIARLQGYTIKLYNELEDLTGQSCSIHRPGGIYLAATPERLDYLKQERAKARYMGLETDFISLEHARELNPLIDPKKYLGALFEPVDGHVDPSGVTHAYAKGARHYGAKVYRDTPVIETKQRPDGSWDVVTPKGTIRAEIVVNAAGLWAREVGRLAGLELPVQPMEHHYLITETIPEVRDHGKEIAVTVDYEGNAYTRQEHQGVLLGTYETNCVPWAVEGTPLDFGHELLQDDLARVSERLDTAFERMPALGRAGIKKVINGPFTFGPDGNPLIGPVPGLKNYWTAVGVMAGFCQGGGVGLCMAEWIIDGEPSIDVWGMDVARFGSFATRDWGRIKSAENYSRRFILTYPNETLPAGRRQKTTALYDRLIARGAVMGVSFGLEHALWFAGSPDKAKETPTFRRSNAFAHVAEEIKAVRERVGMIEIANYAKHEVSGPGAEAFLDKMLANKLPKEGRLALTPMLTPKGKLYGDLTVARMEKERFYLFGSSAAQEMHRRWFEQHLPEKGVAYHNRTDDLQGIAIAGPSARELLSRLTAADVSAAAFKFRDIKRMVVGLVPALVARVSFSGELGYEIYVAPQYQLRLYEALEEAGKDLGLRTYGGRALMSMRLEKNWGVWTLDYRPDFTAAESGLDAFVAFDKPADFVGKKAALAERKRGPAKKLVTLVVDTQDVDCVADEPIFHDGACVGYVTSGGYAHSVKKSMAMGYVPTALAGHGTKLEVELLGEFYPATVTATPLYDPNGGKMRG</sequence>
<dbReference type="RefSeq" id="WP_151178531.1">
    <property type="nucleotide sequence ID" value="NZ_CP042906.1"/>
</dbReference>
<dbReference type="Gene3D" id="3.30.1360.120">
    <property type="entry name" value="Probable tRNA modification gtpase trme, domain 1"/>
    <property type="match status" value="1"/>
</dbReference>
<feature type="domain" description="FAD dependent oxidoreductase" evidence="3">
    <location>
        <begin position="6"/>
        <end position="364"/>
    </location>
</feature>
<evidence type="ECO:0000256" key="1">
    <source>
        <dbReference type="ARBA" id="ARBA00008609"/>
    </source>
</evidence>
<dbReference type="InterPro" id="IPR013977">
    <property type="entry name" value="GcvT_C"/>
</dbReference>
<evidence type="ECO:0000313" key="7">
    <source>
        <dbReference type="EMBL" id="QEX18365.1"/>
    </source>
</evidence>
<dbReference type="Gene3D" id="2.40.30.110">
    <property type="entry name" value="Aminomethyltransferase beta-barrel domains"/>
    <property type="match status" value="1"/>
</dbReference>
<evidence type="ECO:0000313" key="8">
    <source>
        <dbReference type="Proteomes" id="UP000326202"/>
    </source>
</evidence>
<dbReference type="Pfam" id="PF08669">
    <property type="entry name" value="GCV_T_C"/>
    <property type="match status" value="1"/>
</dbReference>
<dbReference type="InterPro" id="IPR028896">
    <property type="entry name" value="GcvT/YgfZ/DmdA"/>
</dbReference>
<protein>
    <submittedName>
        <fullName evidence="7">Glycine cleavage system protein T</fullName>
    </submittedName>
</protein>
<dbReference type="OrthoDB" id="9804379at2"/>
<feature type="domain" description="Aminomethyltransferase C-terminal" evidence="5">
    <location>
        <begin position="718"/>
        <end position="797"/>
    </location>
</feature>
<dbReference type="Gene3D" id="3.30.9.10">
    <property type="entry name" value="D-Amino Acid Oxidase, subunit A, domain 2"/>
    <property type="match status" value="1"/>
</dbReference>
<comment type="similarity">
    <text evidence="1">Belongs to the GcvT family.</text>
</comment>
<evidence type="ECO:0000259" key="3">
    <source>
        <dbReference type="Pfam" id="PF01266"/>
    </source>
</evidence>
<gene>
    <name evidence="7" type="ORF">FRZ44_36700</name>
</gene>
<evidence type="ECO:0000256" key="2">
    <source>
        <dbReference type="ARBA" id="ARBA00023002"/>
    </source>
</evidence>
<keyword evidence="2" id="KW-0560">Oxidoreductase</keyword>
<dbReference type="InterPro" id="IPR032503">
    <property type="entry name" value="FAO_M"/>
</dbReference>